<dbReference type="RefSeq" id="WP_252855927.1">
    <property type="nucleotide sequence ID" value="NZ_JAMXLR010000092.1"/>
</dbReference>
<dbReference type="Gene3D" id="2.60.120.260">
    <property type="entry name" value="Galactose-binding domain-like"/>
    <property type="match status" value="1"/>
</dbReference>
<accession>A0A9X2FF12</accession>
<dbReference type="InterPro" id="IPR008979">
    <property type="entry name" value="Galactose-bd-like_sf"/>
</dbReference>
<protein>
    <submittedName>
        <fullName evidence="1">Uncharacterized protein</fullName>
    </submittedName>
</protein>
<sequence length="141" mass="15623">MHCIRLRGPWRYEVLEQIAGDEPPAREGKQKMPGDWSLVLGAGFRGTVRYRRVFHEPTGLEEGQEVWLSIEGVHSSAEVSLNGTTLPAVTSDLWRHVVRDLLLPESELIIDVSHPATAGEPGGLTGLVQLEIQTVRPRPVD</sequence>
<organism evidence="1 2">
    <name type="scientific">Aeoliella straminimaris</name>
    <dbReference type="NCBI Taxonomy" id="2954799"/>
    <lineage>
        <taxon>Bacteria</taxon>
        <taxon>Pseudomonadati</taxon>
        <taxon>Planctomycetota</taxon>
        <taxon>Planctomycetia</taxon>
        <taxon>Pirellulales</taxon>
        <taxon>Lacipirellulaceae</taxon>
        <taxon>Aeoliella</taxon>
    </lineage>
</organism>
<keyword evidence="2" id="KW-1185">Reference proteome</keyword>
<comment type="caution">
    <text evidence="1">The sequence shown here is derived from an EMBL/GenBank/DDBJ whole genome shotgun (WGS) entry which is preliminary data.</text>
</comment>
<gene>
    <name evidence="1" type="ORF">NG895_28275</name>
</gene>
<dbReference type="AlphaFoldDB" id="A0A9X2FF12"/>
<dbReference type="Proteomes" id="UP001155241">
    <property type="component" value="Unassembled WGS sequence"/>
</dbReference>
<reference evidence="1" key="1">
    <citation type="submission" date="2022-06" db="EMBL/GenBank/DDBJ databases">
        <title>Aeoliella straminimaris, a novel planctomycete from sediments.</title>
        <authorList>
            <person name="Vitorino I.R."/>
            <person name="Lage O.M."/>
        </authorList>
    </citation>
    <scope>NUCLEOTIDE SEQUENCE</scope>
    <source>
        <strain evidence="1">ICT_H6.2</strain>
    </source>
</reference>
<evidence type="ECO:0000313" key="1">
    <source>
        <dbReference type="EMBL" id="MCO6047820.1"/>
    </source>
</evidence>
<name>A0A9X2FF12_9BACT</name>
<proteinExistence type="predicted"/>
<dbReference type="EMBL" id="JAMXLR010000092">
    <property type="protein sequence ID" value="MCO6047820.1"/>
    <property type="molecule type" value="Genomic_DNA"/>
</dbReference>
<evidence type="ECO:0000313" key="2">
    <source>
        <dbReference type="Proteomes" id="UP001155241"/>
    </source>
</evidence>
<dbReference type="SUPFAM" id="SSF49785">
    <property type="entry name" value="Galactose-binding domain-like"/>
    <property type="match status" value="1"/>
</dbReference>